<name>A0AC35GRY9_9BILA</name>
<organism evidence="1 2">
    <name type="scientific">Panagrolaimus sp. PS1159</name>
    <dbReference type="NCBI Taxonomy" id="55785"/>
    <lineage>
        <taxon>Eukaryota</taxon>
        <taxon>Metazoa</taxon>
        <taxon>Ecdysozoa</taxon>
        <taxon>Nematoda</taxon>
        <taxon>Chromadorea</taxon>
        <taxon>Rhabditida</taxon>
        <taxon>Tylenchina</taxon>
        <taxon>Panagrolaimomorpha</taxon>
        <taxon>Panagrolaimoidea</taxon>
        <taxon>Panagrolaimidae</taxon>
        <taxon>Panagrolaimus</taxon>
    </lineage>
</organism>
<dbReference type="Proteomes" id="UP000887580">
    <property type="component" value="Unplaced"/>
</dbReference>
<evidence type="ECO:0000313" key="1">
    <source>
        <dbReference type="Proteomes" id="UP000887580"/>
    </source>
</evidence>
<proteinExistence type="predicted"/>
<accession>A0AC35GRY9</accession>
<evidence type="ECO:0000313" key="2">
    <source>
        <dbReference type="WBParaSite" id="PS1159_v2.g808.t1"/>
    </source>
</evidence>
<sequence>MKIIDESLLLNDKKRNFVNDNSQNNYGNQFSNLDLNLNQSNEYLSLIPVQDHSKKYDEKLAVADNYEIREKLQTSNKSSKTSSLTINKNDFDEVEKRWEKDVSSSTNNSTLSLHIAAYEKSIESGVLSTGDKKNEDSEQQKSGKMNNWEYEKNSFTASSFNVQNPFEFPRQQNKKKVQKPELSQFKATQRLFRPYGTSDTYLQRASMSVPNGPRIGFRPNIYARPQTRTPTPTPPRPPVPSSRNRMLKPGFETSSTPYSRPPAHIRSQEKSPEPPPRNLGPYPILSNFMYTEEQLQNTPSHKHHNISYEEELTLRQAGTFFIKELCRRLNAPYTQKSAKISPRAMCVSMVYFHRFYMFHSLTTFNPFHLGTACLFLAAKCEECPRKLSHFSKQLYSMLHPDETILENDELEPMNDLITTLENAVLSTLAFELAIDLPHVDIIQAHFTANNDRLRKMAYHLTTDLLATTTLCIQYESRSLAAACFFVAACYLDINMEKEYGAKWFLKLDKNLTEDVLIKIVKSFISGLQECKPQLTAERIPPPRDPNRGELSKGVPVHNPQTTPENRLKNASKESRTPNHDDRSRESAVVQKHRPPHSSERRSREPAQPKEYRLSEPSKKERPRAPYDQTRDRTADTVNKDQTRVPHERKTPDMPKPHRPKTHTPDSTLLQRLNDQKKMSQQDRQRTSSRTPEAPAYESVKSSREHRTPEGAEFNRPKVPYEHSHDSKPLKAEALSQEISSTTYERRTPEASHRELNKIPKGQLREYGTNHSYEKHSLSGDSSLDRHKPQLEKQARERSKETQHPHRSRDLEAPLLVPPPLPPPSSELRHKRKLPAEEEVPQKRPVDTSQLLTSTKQRYEQVDFSLPPPPLPPPHDRRISLPIREQSESSLQKSNFPKMPADSNPQQPTSHSDFRRDESRHSTHHRTERSIPSNHFGGSGSSRDSSLQQPQVQQQKDVRKRDMMQNFVPAQTHSSKSVNRHSHRSRTSDELEEGEIE</sequence>
<protein>
    <submittedName>
        <fullName evidence="2">Cyclin-like domain-containing protein</fullName>
    </submittedName>
</protein>
<dbReference type="WBParaSite" id="PS1159_v2.g808.t1">
    <property type="protein sequence ID" value="PS1159_v2.g808.t1"/>
    <property type="gene ID" value="PS1159_v2.g808"/>
</dbReference>
<reference evidence="2" key="1">
    <citation type="submission" date="2022-11" db="UniProtKB">
        <authorList>
            <consortium name="WormBaseParasite"/>
        </authorList>
    </citation>
    <scope>IDENTIFICATION</scope>
</reference>